<evidence type="ECO:0000256" key="6">
    <source>
        <dbReference type="ARBA" id="ARBA00023136"/>
    </source>
</evidence>
<comment type="subcellular location">
    <subcellularLocation>
        <location evidence="1">Membrane</location>
        <topology evidence="1">Multi-pass membrane protein</topology>
    </subcellularLocation>
</comment>
<keyword evidence="7" id="KW-0012">Acyltransferase</keyword>
<comment type="catalytic activity">
    <reaction evidence="11">
        <text>[Wnt protein]-L-serine + (9Z)-hexadecenoyl-CoA = [Wnt protein]-O-(9Z)-hexadecenoyl-L-serine + CoA</text>
        <dbReference type="Rhea" id="RHEA:45336"/>
        <dbReference type="Rhea" id="RHEA-COMP:11170"/>
        <dbReference type="Rhea" id="RHEA-COMP:11171"/>
        <dbReference type="ChEBI" id="CHEBI:29999"/>
        <dbReference type="ChEBI" id="CHEBI:57287"/>
        <dbReference type="ChEBI" id="CHEBI:61540"/>
        <dbReference type="ChEBI" id="CHEBI:85189"/>
        <dbReference type="EC" id="2.3.1.250"/>
    </reaction>
</comment>
<evidence type="ECO:0000313" key="13">
    <source>
        <dbReference type="Proteomes" id="UP000695022"/>
    </source>
</evidence>
<evidence type="ECO:0000256" key="8">
    <source>
        <dbReference type="ARBA" id="ARBA00038269"/>
    </source>
</evidence>
<feature type="transmembrane region" description="Helical" evidence="12">
    <location>
        <begin position="387"/>
        <end position="409"/>
    </location>
</feature>
<keyword evidence="4 12" id="KW-0812">Transmembrane</keyword>
<keyword evidence="2" id="KW-0808">Transferase</keyword>
<keyword evidence="6 12" id="KW-0472">Membrane</keyword>
<dbReference type="Pfam" id="PF03062">
    <property type="entry name" value="MBOAT"/>
    <property type="match status" value="1"/>
</dbReference>
<dbReference type="EC" id="2.3.1.250" evidence="9"/>
<feature type="transmembrane region" description="Helical" evidence="12">
    <location>
        <begin position="79"/>
        <end position="96"/>
    </location>
</feature>
<sequence length="428" mass="48637">MEWDYDDYGDAGDAAMMYDDAAMYDDDDNDVEGYFPEDAYLMEEEYLRYAIPHDPHQALNFSEVLDQCVRSSLTDAFRFTFPLIGLCLTLYVSSLMGQGFDAYIHIVAIVCGMSGLYYFFHYNMVYIVFLSVLGYLALVFGDRWLPQGRGIRVAAICALYLITCELYVAEATTWHQVRGAQMIMVMKLVSLAFDVDHGTVGAPPGTLEYAGYMYNAGTVVFGPWISFREYKRITCVIFPIGQLEASKIIPDRQCTVARERRGAICCFYVGHCREMAVARPYHVELPRSLVEVVTNWNVPMHNWLKTYVFKTTRPLGTFAAVLLTYAASSLLHGLNFQLSAVLLSLGFYSYIEHVLREKLSRYFDACVLARKCKPDCRHANKQQDPRVFLVNLGFTVISVWHLAYLGLMFDSSSEVEEKVSHSDKSLVV</sequence>
<evidence type="ECO:0000256" key="12">
    <source>
        <dbReference type="SAM" id="Phobius"/>
    </source>
</evidence>
<keyword evidence="3" id="KW-0879">Wnt signaling pathway</keyword>
<evidence type="ECO:0000256" key="7">
    <source>
        <dbReference type="ARBA" id="ARBA00023315"/>
    </source>
</evidence>
<evidence type="ECO:0000256" key="4">
    <source>
        <dbReference type="ARBA" id="ARBA00022692"/>
    </source>
</evidence>
<evidence type="ECO:0000313" key="14">
    <source>
        <dbReference type="RefSeq" id="XP_014673226.1"/>
    </source>
</evidence>
<dbReference type="GeneID" id="106813569"/>
<evidence type="ECO:0000256" key="2">
    <source>
        <dbReference type="ARBA" id="ARBA00022679"/>
    </source>
</evidence>
<comment type="similarity">
    <text evidence="8">Belongs to the membrane-bound acyltransferase family. Porcupine subfamily.</text>
</comment>
<dbReference type="InterPro" id="IPR049941">
    <property type="entry name" value="LPLAT_7/PORCN-like"/>
</dbReference>
<proteinExistence type="inferred from homology"/>
<evidence type="ECO:0000256" key="9">
    <source>
        <dbReference type="ARBA" id="ARBA00038867"/>
    </source>
</evidence>
<feature type="transmembrane region" description="Helical" evidence="12">
    <location>
        <begin position="102"/>
        <end position="120"/>
    </location>
</feature>
<reference evidence="14" key="1">
    <citation type="submission" date="2025-08" db="UniProtKB">
        <authorList>
            <consortium name="RefSeq"/>
        </authorList>
    </citation>
    <scope>IDENTIFICATION</scope>
</reference>
<feature type="transmembrane region" description="Helical" evidence="12">
    <location>
        <begin position="125"/>
        <end position="145"/>
    </location>
</feature>
<evidence type="ECO:0000256" key="3">
    <source>
        <dbReference type="ARBA" id="ARBA00022687"/>
    </source>
</evidence>
<dbReference type="Proteomes" id="UP000695022">
    <property type="component" value="Unplaced"/>
</dbReference>
<evidence type="ECO:0000256" key="1">
    <source>
        <dbReference type="ARBA" id="ARBA00004141"/>
    </source>
</evidence>
<feature type="transmembrane region" description="Helical" evidence="12">
    <location>
        <begin position="151"/>
        <end position="169"/>
    </location>
</feature>
<dbReference type="PANTHER" id="PTHR13906">
    <property type="entry name" value="PORCUPINE"/>
    <property type="match status" value="1"/>
</dbReference>
<evidence type="ECO:0000256" key="11">
    <source>
        <dbReference type="ARBA" id="ARBA00047978"/>
    </source>
</evidence>
<dbReference type="RefSeq" id="XP_014673226.1">
    <property type="nucleotide sequence ID" value="XM_014817740.1"/>
</dbReference>
<protein>
    <recommendedName>
        <fullName evidence="10">Protein-serine O-palmitoleoyltransferase porcupine</fullName>
        <ecNumber evidence="9">2.3.1.250</ecNumber>
    </recommendedName>
</protein>
<evidence type="ECO:0000256" key="5">
    <source>
        <dbReference type="ARBA" id="ARBA00022989"/>
    </source>
</evidence>
<accession>A0ABM1EM05</accession>
<evidence type="ECO:0000256" key="10">
    <source>
        <dbReference type="ARBA" id="ARBA00040371"/>
    </source>
</evidence>
<gene>
    <name evidence="14" type="primary">LOC106813569</name>
</gene>
<organism evidence="13 14">
    <name type="scientific">Priapulus caudatus</name>
    <name type="common">Priapulid worm</name>
    <dbReference type="NCBI Taxonomy" id="37621"/>
    <lineage>
        <taxon>Eukaryota</taxon>
        <taxon>Metazoa</taxon>
        <taxon>Ecdysozoa</taxon>
        <taxon>Scalidophora</taxon>
        <taxon>Priapulida</taxon>
        <taxon>Priapulimorpha</taxon>
        <taxon>Priapulimorphida</taxon>
        <taxon>Priapulidae</taxon>
        <taxon>Priapulus</taxon>
    </lineage>
</organism>
<dbReference type="PANTHER" id="PTHR13906:SF12">
    <property type="entry name" value="PROTEIN-SERINE O-PALMITOLEOYLTRANSFERASE PORCUPINE"/>
    <property type="match status" value="1"/>
</dbReference>
<keyword evidence="5 12" id="KW-1133">Transmembrane helix</keyword>
<dbReference type="InterPro" id="IPR004299">
    <property type="entry name" value="MBOAT_fam"/>
</dbReference>
<keyword evidence="13" id="KW-1185">Reference proteome</keyword>
<name>A0ABM1EM05_PRICU</name>